<feature type="coiled-coil region" evidence="4">
    <location>
        <begin position="625"/>
        <end position="666"/>
    </location>
</feature>
<dbReference type="EMBL" id="LODT01000004">
    <property type="protein sequence ID" value="KYR02361.1"/>
    <property type="molecule type" value="Genomic_DNA"/>
</dbReference>
<protein>
    <submittedName>
        <fullName evidence="5">Uncharacterized protein</fullName>
    </submittedName>
</protein>
<dbReference type="Proteomes" id="UP000076078">
    <property type="component" value="Unassembled WGS sequence"/>
</dbReference>
<evidence type="ECO:0000256" key="3">
    <source>
        <dbReference type="ARBA" id="ARBA00023186"/>
    </source>
</evidence>
<accession>A0A152A894</accession>
<sequence length="669" mass="78862">MIESRSFNYIQWMIENAKLDMKYVFDYNYTMASRSNVEMIQYTLKHHPEKLVGNLKNLKSTLEHIIIIISITTITRTLVDNIKILLQLLIQMNQFEPNSFKYYDTSIKILVTNANVDDLKSLFPGGPTTIQLRKPIDFPEPLSDEHFENIKWLFDNGTYKDLVKFTCLATYRNSDAIQYLLDKYYNGDAQQCVSDKGISQMSTSMSLPVFELLMNRTNMKFTLESLLSSQVPLDYIKQLIECQRVPINNLTDFINCRDKETLEYFLKQKFHLILKRSEFIVGDIETLKMVAKYHTLTIDFLKLAIKHECYDSMLFIYNKLSTKPTFWDINGYVHIELINSIDIQMFIYNMDPNGFWNEFTTNERNTLYHLICKGRFQFIQFLVSQRPNIILNQVNTLFLMNNVYKLFEILLDEPGFDNSTKPPLKISRIDNLSLCLYSPMEKIFNVSWVKLTTESSCKNLVKIGKYSNISYLLDHGHIKPIALCLNWRKLSSVAILRICNNIGSNEIREQTYCCMFLRILQLSKTLDHRYFVNVFQVTQMKKSNNTQNNDNSKINPMEQLYSNKVQLTNDIVDYKRKILDLDQRNNLNIEAIDIIDSQNKQSKPKSKMWIYSGDIFIQLKSKETKHLLLVENDHMESEIEKLRTEIKDKEHEYIDNEKKLEKERNKIFN</sequence>
<dbReference type="InterPro" id="IPR030482">
    <property type="entry name" value="PDRG1"/>
</dbReference>
<comment type="subcellular location">
    <subcellularLocation>
        <location evidence="1">Cytoplasm</location>
    </subcellularLocation>
</comment>
<dbReference type="GO" id="GO:0005737">
    <property type="term" value="C:cytoplasm"/>
    <property type="evidence" value="ECO:0007669"/>
    <property type="project" value="UniProtKB-SubCell"/>
</dbReference>
<dbReference type="InParanoid" id="A0A152A894"/>
<organism evidence="5 6">
    <name type="scientific">Tieghemostelium lacteum</name>
    <name type="common">Slime mold</name>
    <name type="synonym">Dictyostelium lacteum</name>
    <dbReference type="NCBI Taxonomy" id="361077"/>
    <lineage>
        <taxon>Eukaryota</taxon>
        <taxon>Amoebozoa</taxon>
        <taxon>Evosea</taxon>
        <taxon>Eumycetozoa</taxon>
        <taxon>Dictyostelia</taxon>
        <taxon>Dictyosteliales</taxon>
        <taxon>Raperosteliaceae</taxon>
        <taxon>Tieghemostelium</taxon>
    </lineage>
</organism>
<dbReference type="PANTHER" id="PTHR21162:SF0">
    <property type="entry name" value="P53 AND DNA DAMAGE-REGULATED PROTEIN 1"/>
    <property type="match status" value="1"/>
</dbReference>
<dbReference type="AlphaFoldDB" id="A0A152A894"/>
<comment type="caution">
    <text evidence="5">The sequence shown here is derived from an EMBL/GenBank/DDBJ whole genome shotgun (WGS) entry which is preliminary data.</text>
</comment>
<gene>
    <name evidence="5" type="ORF">DLAC_11468</name>
</gene>
<evidence type="ECO:0000313" key="6">
    <source>
        <dbReference type="Proteomes" id="UP000076078"/>
    </source>
</evidence>
<keyword evidence="6" id="KW-1185">Reference proteome</keyword>
<evidence type="ECO:0000256" key="4">
    <source>
        <dbReference type="SAM" id="Coils"/>
    </source>
</evidence>
<keyword evidence="2" id="KW-0963">Cytoplasm</keyword>
<evidence type="ECO:0000313" key="5">
    <source>
        <dbReference type="EMBL" id="KYR02361.1"/>
    </source>
</evidence>
<feature type="coiled-coil region" evidence="4">
    <location>
        <begin position="557"/>
        <end position="584"/>
    </location>
</feature>
<reference evidence="5 6" key="1">
    <citation type="submission" date="2015-12" db="EMBL/GenBank/DDBJ databases">
        <title>Dictyostelia acquired genes for synthesis and detection of signals that induce cell-type specialization by lateral gene transfer from prokaryotes.</title>
        <authorList>
            <person name="Gloeckner G."/>
            <person name="Schaap P."/>
        </authorList>
    </citation>
    <scope>NUCLEOTIDE SEQUENCE [LARGE SCALE GENOMIC DNA]</scope>
    <source>
        <strain evidence="5 6">TK</strain>
    </source>
</reference>
<evidence type="ECO:0000256" key="2">
    <source>
        <dbReference type="ARBA" id="ARBA00022490"/>
    </source>
</evidence>
<evidence type="ECO:0000256" key="1">
    <source>
        <dbReference type="ARBA" id="ARBA00004496"/>
    </source>
</evidence>
<dbReference type="OrthoDB" id="20282at2759"/>
<keyword evidence="4" id="KW-0175">Coiled coil</keyword>
<proteinExistence type="predicted"/>
<keyword evidence="3" id="KW-0143">Chaperone</keyword>
<dbReference type="PANTHER" id="PTHR21162">
    <property type="entry name" value="P53 AND DNA DAMAGE-REGULATED PROTEIN"/>
    <property type="match status" value="1"/>
</dbReference>
<name>A0A152A894_TIELA</name>